<feature type="site" description="Interaction with substrate tRNA" evidence="10">
    <location>
        <position position="116"/>
    </location>
</feature>
<evidence type="ECO:0000256" key="6">
    <source>
        <dbReference type="ARBA" id="ARBA00022741"/>
    </source>
</evidence>
<evidence type="ECO:0000313" key="15">
    <source>
        <dbReference type="Proteomes" id="UP001144110"/>
    </source>
</evidence>
<dbReference type="GO" id="GO:0052381">
    <property type="term" value="F:tRNA dimethylallyltransferase activity"/>
    <property type="evidence" value="ECO:0007669"/>
    <property type="project" value="UniProtKB-UniRule"/>
</dbReference>
<comment type="function">
    <text evidence="2 10 12">Catalyzes the transfer of a dimethylallyl group onto the adenine at position 37 in tRNAs that read codons beginning with uridine, leading to the formation of N6-(dimethylallyl)adenosine (i(6)A).</text>
</comment>
<feature type="region of interest" description="Interaction with substrate tRNA" evidence="10">
    <location>
        <begin position="50"/>
        <end position="53"/>
    </location>
</feature>
<evidence type="ECO:0000313" key="14">
    <source>
        <dbReference type="EMBL" id="MDF2954100.1"/>
    </source>
</evidence>
<gene>
    <name evidence="10" type="primary">miaA</name>
    <name evidence="14" type="ORF">OD816_001345</name>
</gene>
<evidence type="ECO:0000256" key="2">
    <source>
        <dbReference type="ARBA" id="ARBA00003213"/>
    </source>
</evidence>
<dbReference type="Proteomes" id="UP001144110">
    <property type="component" value="Unassembled WGS sequence"/>
</dbReference>
<dbReference type="InterPro" id="IPR039657">
    <property type="entry name" value="Dimethylallyltransferase"/>
</dbReference>
<evidence type="ECO:0000256" key="10">
    <source>
        <dbReference type="HAMAP-Rule" id="MF_00185"/>
    </source>
</evidence>
<dbReference type="PANTHER" id="PTHR11088">
    <property type="entry name" value="TRNA DIMETHYLALLYLTRANSFERASE"/>
    <property type="match status" value="1"/>
</dbReference>
<reference evidence="14" key="1">
    <citation type="submission" date="2022-11" db="EMBL/GenBank/DDBJ databases">
        <title>Candidatus Alkanophaga archaea from heated hydrothermal vent sediment oxidize petroleum alkanes.</title>
        <authorList>
            <person name="Zehnle H."/>
            <person name="Laso-Perez R."/>
            <person name="Lipp J."/>
            <person name="Teske A."/>
            <person name="Wegener G."/>
        </authorList>
    </citation>
    <scope>NUCLEOTIDE SEQUENCE</scope>
    <source>
        <strain evidence="14">MCA70</strain>
    </source>
</reference>
<organism evidence="14 15">
    <name type="scientific">Candidatus Thermodesulfobacterium syntrophicum</name>
    <dbReference type="NCBI Taxonomy" id="3060442"/>
    <lineage>
        <taxon>Bacteria</taxon>
        <taxon>Pseudomonadati</taxon>
        <taxon>Thermodesulfobacteriota</taxon>
        <taxon>Thermodesulfobacteria</taxon>
        <taxon>Thermodesulfobacteriales</taxon>
        <taxon>Thermodesulfobacteriaceae</taxon>
        <taxon>Thermodesulfobacterium</taxon>
    </lineage>
</organism>
<dbReference type="Gene3D" id="1.10.20.140">
    <property type="match status" value="1"/>
</dbReference>
<accession>A0AAE3P4U4</accession>
<keyword evidence="6 10" id="KW-0547">Nucleotide-binding</keyword>
<evidence type="ECO:0000256" key="1">
    <source>
        <dbReference type="ARBA" id="ARBA00001946"/>
    </source>
</evidence>
<dbReference type="InterPro" id="IPR018022">
    <property type="entry name" value="IPT"/>
</dbReference>
<evidence type="ECO:0000256" key="4">
    <source>
        <dbReference type="ARBA" id="ARBA00022679"/>
    </source>
</evidence>
<keyword evidence="4 10" id="KW-0808">Transferase</keyword>
<dbReference type="NCBIfam" id="TIGR00174">
    <property type="entry name" value="miaA"/>
    <property type="match status" value="1"/>
</dbReference>
<comment type="caution">
    <text evidence="10">Lacks conserved residue(s) required for the propagation of feature annotation.</text>
</comment>
<dbReference type="HAMAP" id="MF_00185">
    <property type="entry name" value="IPP_trans"/>
    <property type="match status" value="1"/>
</dbReference>
<evidence type="ECO:0000256" key="8">
    <source>
        <dbReference type="ARBA" id="ARBA00022842"/>
    </source>
</evidence>
<name>A0AAE3P4U4_9BACT</name>
<keyword evidence="5 10" id="KW-0819">tRNA processing</keyword>
<evidence type="ECO:0000256" key="9">
    <source>
        <dbReference type="ARBA" id="ARBA00049563"/>
    </source>
</evidence>
<feature type="binding site" evidence="10">
    <location>
        <begin position="27"/>
        <end position="32"/>
    </location>
    <ligand>
        <name>substrate</name>
    </ligand>
</feature>
<proteinExistence type="inferred from homology"/>
<dbReference type="Gene3D" id="3.40.50.300">
    <property type="entry name" value="P-loop containing nucleotide triphosphate hydrolases"/>
    <property type="match status" value="1"/>
</dbReference>
<comment type="similarity">
    <text evidence="3 10 13">Belongs to the IPP transferase family.</text>
</comment>
<sequence>MKLKKNLGGDKRGLMGKEKIVAIVGPTGVGKSELGIFLGERLDGEIINFDSIQFYKELNIGTAKPDKEERKKVPHHLYDLLELDEEFNAAKFVEIADSLIKEIWKRGKLPILIGGTGLYLRALEYGLFPIEIPQEIRENIRNLAEKNPFSLYEELKRLDPEYAKKISPKDKVRITRALEVIHTSGKPFSEFHKENPFFGKKRYNIIKIGLTLPRKELYKKINLRVIKMIEKGWIKEVETLLEKGYSPDLKPFKAIGYKYIIKYLQGKLSWEKAIELIQRDTRRYAKRQLTWFKKEPDIYWFSPKEKEKIFAFIKDKLKN</sequence>
<comment type="catalytic activity">
    <reaction evidence="9 10 11">
        <text>adenosine(37) in tRNA + dimethylallyl diphosphate = N(6)-dimethylallyladenosine(37) in tRNA + diphosphate</text>
        <dbReference type="Rhea" id="RHEA:26482"/>
        <dbReference type="Rhea" id="RHEA-COMP:10162"/>
        <dbReference type="Rhea" id="RHEA-COMP:10375"/>
        <dbReference type="ChEBI" id="CHEBI:33019"/>
        <dbReference type="ChEBI" id="CHEBI:57623"/>
        <dbReference type="ChEBI" id="CHEBI:74411"/>
        <dbReference type="ChEBI" id="CHEBI:74415"/>
        <dbReference type="EC" id="2.5.1.75"/>
    </reaction>
</comment>
<dbReference type="GO" id="GO:0005524">
    <property type="term" value="F:ATP binding"/>
    <property type="evidence" value="ECO:0007669"/>
    <property type="project" value="UniProtKB-UniRule"/>
</dbReference>
<evidence type="ECO:0000256" key="12">
    <source>
        <dbReference type="RuleBase" id="RU003784"/>
    </source>
</evidence>
<feature type="binding site" evidence="10">
    <location>
        <begin position="25"/>
        <end position="32"/>
    </location>
    <ligand>
        <name>ATP</name>
        <dbReference type="ChEBI" id="CHEBI:30616"/>
    </ligand>
</feature>
<protein>
    <recommendedName>
        <fullName evidence="10">tRNA dimethylallyltransferase</fullName>
        <ecNumber evidence="10">2.5.1.75</ecNumber>
    </recommendedName>
    <alternativeName>
        <fullName evidence="10">Dimethylallyl diphosphate:tRNA dimethylallyltransferase</fullName>
        <shortName evidence="10">DMAPP:tRNA dimethylallyltransferase</shortName>
        <shortName evidence="10">DMATase</shortName>
    </alternativeName>
    <alternativeName>
        <fullName evidence="10">Isopentenyl-diphosphate:tRNA isopentenyltransferase</fullName>
        <shortName evidence="10">IPP transferase</shortName>
        <shortName evidence="10">IPPT</shortName>
        <shortName evidence="10">IPTase</shortName>
    </alternativeName>
</protein>
<evidence type="ECO:0000256" key="11">
    <source>
        <dbReference type="RuleBase" id="RU003783"/>
    </source>
</evidence>
<dbReference type="GO" id="GO:0006400">
    <property type="term" value="P:tRNA modification"/>
    <property type="evidence" value="ECO:0007669"/>
    <property type="project" value="TreeGrafter"/>
</dbReference>
<evidence type="ECO:0000256" key="13">
    <source>
        <dbReference type="RuleBase" id="RU003785"/>
    </source>
</evidence>
<dbReference type="SUPFAM" id="SSF52540">
    <property type="entry name" value="P-loop containing nucleoside triphosphate hydrolases"/>
    <property type="match status" value="1"/>
</dbReference>
<dbReference type="EMBL" id="JAPHEG010000006">
    <property type="protein sequence ID" value="MDF2954100.1"/>
    <property type="molecule type" value="Genomic_DNA"/>
</dbReference>
<dbReference type="Pfam" id="PF01715">
    <property type="entry name" value="IPPT"/>
    <property type="match status" value="1"/>
</dbReference>
<comment type="subunit">
    <text evidence="10">Monomer.</text>
</comment>
<evidence type="ECO:0000256" key="3">
    <source>
        <dbReference type="ARBA" id="ARBA00005842"/>
    </source>
</evidence>
<keyword evidence="7 10" id="KW-0067">ATP-binding</keyword>
<dbReference type="EC" id="2.5.1.75" evidence="10"/>
<dbReference type="AlphaFoldDB" id="A0AAE3P4U4"/>
<comment type="caution">
    <text evidence="14">The sequence shown here is derived from an EMBL/GenBank/DDBJ whole genome shotgun (WGS) entry which is preliminary data.</text>
</comment>
<evidence type="ECO:0000256" key="7">
    <source>
        <dbReference type="ARBA" id="ARBA00022840"/>
    </source>
</evidence>
<evidence type="ECO:0000256" key="5">
    <source>
        <dbReference type="ARBA" id="ARBA00022694"/>
    </source>
</evidence>
<dbReference type="PANTHER" id="PTHR11088:SF60">
    <property type="entry name" value="TRNA DIMETHYLALLYLTRANSFERASE"/>
    <property type="match status" value="1"/>
</dbReference>
<comment type="cofactor">
    <cofactor evidence="1 10">
        <name>Mg(2+)</name>
        <dbReference type="ChEBI" id="CHEBI:18420"/>
    </cofactor>
</comment>
<dbReference type="InterPro" id="IPR027417">
    <property type="entry name" value="P-loop_NTPase"/>
</dbReference>
<keyword evidence="8 10" id="KW-0460">Magnesium</keyword>
<feature type="site" description="Interaction with substrate tRNA" evidence="10">
    <location>
        <position position="137"/>
    </location>
</feature>